<evidence type="ECO:0000256" key="1">
    <source>
        <dbReference type="SAM" id="MobiDB-lite"/>
    </source>
</evidence>
<reference evidence="3" key="2">
    <citation type="submission" date="2015-01" db="EMBL/GenBank/DDBJ databases">
        <title>Evolutionary Origins and Diversification of the Mycorrhizal Mutualists.</title>
        <authorList>
            <consortium name="DOE Joint Genome Institute"/>
            <consortium name="Mycorrhizal Genomics Consortium"/>
            <person name="Kohler A."/>
            <person name="Kuo A."/>
            <person name="Nagy L.G."/>
            <person name="Floudas D."/>
            <person name="Copeland A."/>
            <person name="Barry K.W."/>
            <person name="Cichocki N."/>
            <person name="Veneault-Fourrey C."/>
            <person name="LaButti K."/>
            <person name="Lindquist E.A."/>
            <person name="Lipzen A."/>
            <person name="Lundell T."/>
            <person name="Morin E."/>
            <person name="Murat C."/>
            <person name="Riley R."/>
            <person name="Ohm R."/>
            <person name="Sun H."/>
            <person name="Tunlid A."/>
            <person name="Henrissat B."/>
            <person name="Grigoriev I.V."/>
            <person name="Hibbett D.S."/>
            <person name="Martin F."/>
        </authorList>
    </citation>
    <scope>NUCLEOTIDE SEQUENCE [LARGE SCALE GENOMIC DNA]</scope>
    <source>
        <strain evidence="3">441</strain>
    </source>
</reference>
<sequence>MYGRAPAWKDKIDDKNSSLIGHSERRIEIASGGGERRSIATRDVRVSRHRQDDCPPPTGSSPAILTKIKKEKKASRYRWDAGFSDVLPSDYKYQLANDTVGVRHKDTYLAPVQSKGQRWPRRQQRRGQSSWHWHKLGIHRRRSP</sequence>
<reference evidence="2 3" key="1">
    <citation type="submission" date="2014-04" db="EMBL/GenBank/DDBJ databases">
        <authorList>
            <consortium name="DOE Joint Genome Institute"/>
            <person name="Kuo A."/>
            <person name="Kohler A."/>
            <person name="Costa M.D."/>
            <person name="Nagy L.G."/>
            <person name="Floudas D."/>
            <person name="Copeland A."/>
            <person name="Barry K.W."/>
            <person name="Cichocki N."/>
            <person name="Veneault-Fourrey C."/>
            <person name="LaButti K."/>
            <person name="Lindquist E.A."/>
            <person name="Lipzen A."/>
            <person name="Lundell T."/>
            <person name="Morin E."/>
            <person name="Murat C."/>
            <person name="Sun H."/>
            <person name="Tunlid A."/>
            <person name="Henrissat B."/>
            <person name="Grigoriev I.V."/>
            <person name="Hibbett D.S."/>
            <person name="Martin F."/>
            <person name="Nordberg H.P."/>
            <person name="Cantor M.N."/>
            <person name="Hua S.X."/>
        </authorList>
    </citation>
    <scope>NUCLEOTIDE SEQUENCE [LARGE SCALE GENOMIC DNA]</scope>
    <source>
        <strain evidence="2 3">441</strain>
    </source>
</reference>
<feature type="compositionally biased region" description="Basic residues" evidence="1">
    <location>
        <begin position="132"/>
        <end position="144"/>
    </location>
</feature>
<dbReference type="AlphaFoldDB" id="A0A0C9Z920"/>
<organism evidence="2 3">
    <name type="scientific">Pisolithus microcarpus 441</name>
    <dbReference type="NCBI Taxonomy" id="765257"/>
    <lineage>
        <taxon>Eukaryota</taxon>
        <taxon>Fungi</taxon>
        <taxon>Dikarya</taxon>
        <taxon>Basidiomycota</taxon>
        <taxon>Agaricomycotina</taxon>
        <taxon>Agaricomycetes</taxon>
        <taxon>Agaricomycetidae</taxon>
        <taxon>Boletales</taxon>
        <taxon>Sclerodermatineae</taxon>
        <taxon>Pisolithaceae</taxon>
        <taxon>Pisolithus</taxon>
    </lineage>
</organism>
<accession>A0A0C9Z920</accession>
<protein>
    <submittedName>
        <fullName evidence="2">Uncharacterized protein</fullName>
    </submittedName>
</protein>
<name>A0A0C9Z920_9AGAM</name>
<feature type="region of interest" description="Disordered" evidence="1">
    <location>
        <begin position="29"/>
        <end position="63"/>
    </location>
</feature>
<dbReference type="EMBL" id="KN833794">
    <property type="protein sequence ID" value="KIK18927.1"/>
    <property type="molecule type" value="Genomic_DNA"/>
</dbReference>
<proteinExistence type="predicted"/>
<evidence type="ECO:0000313" key="3">
    <source>
        <dbReference type="Proteomes" id="UP000054018"/>
    </source>
</evidence>
<evidence type="ECO:0000313" key="2">
    <source>
        <dbReference type="EMBL" id="KIK18927.1"/>
    </source>
</evidence>
<keyword evidence="3" id="KW-1185">Reference proteome</keyword>
<feature type="region of interest" description="Disordered" evidence="1">
    <location>
        <begin position="111"/>
        <end position="144"/>
    </location>
</feature>
<dbReference type="Proteomes" id="UP000054018">
    <property type="component" value="Unassembled WGS sequence"/>
</dbReference>
<feature type="compositionally biased region" description="Basic and acidic residues" evidence="1">
    <location>
        <begin position="29"/>
        <end position="53"/>
    </location>
</feature>
<gene>
    <name evidence="2" type="ORF">PISMIDRAFT_630378</name>
</gene>
<dbReference type="HOGENOM" id="CLU_1797215_0_0_1"/>